<dbReference type="EMBL" id="LS483452">
    <property type="protein sequence ID" value="SQH75771.1"/>
    <property type="molecule type" value="Genomic_DNA"/>
</dbReference>
<dbReference type="GO" id="GO:0005829">
    <property type="term" value="C:cytosol"/>
    <property type="evidence" value="ECO:0007669"/>
    <property type="project" value="TreeGrafter"/>
</dbReference>
<dbReference type="AlphaFoldDB" id="A0A330M0Y8"/>
<feature type="domain" description="Glycosyl transferase family 1" evidence="5">
    <location>
        <begin position="403"/>
        <end position="517"/>
    </location>
</feature>
<comment type="catalytic activity">
    <reaction evidence="1">
        <text>[(1-&gt;4)-alpha-D-glucosyl](n) + ADP-alpha-D-glucose = [(1-&gt;4)-alpha-D-glucosyl](n+1) + ADP + H(+)</text>
        <dbReference type="Rhea" id="RHEA:18189"/>
        <dbReference type="Rhea" id="RHEA-COMP:9584"/>
        <dbReference type="Rhea" id="RHEA-COMP:9587"/>
        <dbReference type="ChEBI" id="CHEBI:15378"/>
        <dbReference type="ChEBI" id="CHEBI:15444"/>
        <dbReference type="ChEBI" id="CHEBI:57498"/>
        <dbReference type="ChEBI" id="CHEBI:456216"/>
        <dbReference type="EC" id="2.4.1.21"/>
    </reaction>
</comment>
<dbReference type="OrthoDB" id="9808590at2"/>
<dbReference type="PANTHER" id="PTHR45825:SF11">
    <property type="entry name" value="ALPHA AMYLASE DOMAIN-CONTAINING PROTEIN"/>
    <property type="match status" value="1"/>
</dbReference>
<dbReference type="Pfam" id="PF08323">
    <property type="entry name" value="Glyco_transf_5"/>
    <property type="match status" value="1"/>
</dbReference>
<proteinExistence type="predicted"/>
<evidence type="ECO:0000256" key="2">
    <source>
        <dbReference type="ARBA" id="ARBA00012588"/>
    </source>
</evidence>
<dbReference type="PANTHER" id="PTHR45825">
    <property type="entry name" value="GRANULE-BOUND STARCH SYNTHASE 1, CHLOROPLASTIC/AMYLOPLASTIC"/>
    <property type="match status" value="1"/>
</dbReference>
<name>A0A330M0Y8_9GAMM</name>
<dbReference type="InterPro" id="IPR013534">
    <property type="entry name" value="Starch_synth_cat_dom"/>
</dbReference>
<accession>A0A330M0Y8</accession>
<sequence>MLAAENGSIPRAKVGGMADVIRDLPAALAPQDVIADVIMPSYGFLAASVNAIKLAEFRVTFSGSRQSVSLLTTPHPDVEGAVIYFIDIQDGVFSGKPQEIYSQGSDARPFAEDANKFALFCLCVATAINEQLLPMPDLIHLHDWHSAMFALLSQYDENFQNLSAIPCVYTIHNLAIQGIRPLRDDSSSLSAWFPSLLEKLSAEQLGTVIDPRYRHCINPMRVGINLCAKVHLVSPTYADEVLTPSDHHAGFFGGEGLEADLQRKQDSGALLGILNACVYDELADEASVALSVKESQGIAEQDDSWFGLLERMESALLRWQADKPWVAGCDQIALTRIAGLWRRVWLSKDTHISKLQPADKPSMNKHKGPSMLVTSVGRLTDQKVLILRQRVLLGNGQRVSVLESILQALAQAHPEGVFILLGSGDAEIAREFSAIAAGYANFIFLNGYDEAVADALYRNGDLFMMPSSFEPCGISQMLAMKAGQICLVHGVGGLRDTVADNETGYLFFGDSLAGQAESLLERFSDVLGEYNSDKWLNMERLASQQRFDWANSALKYKQDLYGFA</sequence>
<dbReference type="InterPro" id="IPR001296">
    <property type="entry name" value="Glyco_trans_1"/>
</dbReference>
<gene>
    <name evidence="7" type="ORF">SHEWBE_1805</name>
</gene>
<evidence type="ECO:0000256" key="4">
    <source>
        <dbReference type="ARBA" id="ARBA00022679"/>
    </source>
</evidence>
<protein>
    <recommendedName>
        <fullName evidence="2">starch synthase</fullName>
        <ecNumber evidence="2">2.4.1.21</ecNumber>
    </recommendedName>
</protein>
<evidence type="ECO:0000256" key="1">
    <source>
        <dbReference type="ARBA" id="ARBA00001478"/>
    </source>
</evidence>
<evidence type="ECO:0000259" key="6">
    <source>
        <dbReference type="Pfam" id="PF08323"/>
    </source>
</evidence>
<dbReference type="SUPFAM" id="SSF53756">
    <property type="entry name" value="UDP-Glycosyltransferase/glycogen phosphorylase"/>
    <property type="match status" value="1"/>
</dbReference>
<dbReference type="GO" id="GO:0005978">
    <property type="term" value="P:glycogen biosynthetic process"/>
    <property type="evidence" value="ECO:0007669"/>
    <property type="project" value="TreeGrafter"/>
</dbReference>
<organism evidence="7 8">
    <name type="scientific">Shewanella benthica</name>
    <dbReference type="NCBI Taxonomy" id="43661"/>
    <lineage>
        <taxon>Bacteria</taxon>
        <taxon>Pseudomonadati</taxon>
        <taxon>Pseudomonadota</taxon>
        <taxon>Gammaproteobacteria</taxon>
        <taxon>Alteromonadales</taxon>
        <taxon>Shewanellaceae</taxon>
        <taxon>Shewanella</taxon>
    </lineage>
</organism>
<keyword evidence="3" id="KW-0328">Glycosyltransferase</keyword>
<dbReference type="Gene3D" id="3.40.50.2000">
    <property type="entry name" value="Glycogen Phosphorylase B"/>
    <property type="match status" value="3"/>
</dbReference>
<dbReference type="GO" id="GO:0009011">
    <property type="term" value="F:alpha-1,4-glucan glucosyltransferase (ADP-glucose donor) activity"/>
    <property type="evidence" value="ECO:0007669"/>
    <property type="project" value="UniProtKB-EC"/>
</dbReference>
<dbReference type="Pfam" id="PF00534">
    <property type="entry name" value="Glycos_transf_1"/>
    <property type="match status" value="1"/>
</dbReference>
<evidence type="ECO:0000313" key="8">
    <source>
        <dbReference type="Proteomes" id="UP000250123"/>
    </source>
</evidence>
<dbReference type="KEGG" id="sbk:SHEWBE_1805"/>
<dbReference type="Proteomes" id="UP000250123">
    <property type="component" value="Chromosome SHEWBE"/>
</dbReference>
<evidence type="ECO:0000256" key="3">
    <source>
        <dbReference type="ARBA" id="ARBA00022676"/>
    </source>
</evidence>
<dbReference type="EC" id="2.4.1.21" evidence="2"/>
<dbReference type="RefSeq" id="WP_112352183.1">
    <property type="nucleotide sequence ID" value="NZ_LS483452.1"/>
</dbReference>
<keyword evidence="4" id="KW-0808">Transferase</keyword>
<reference evidence="8" key="1">
    <citation type="submission" date="2018-06" db="EMBL/GenBank/DDBJ databases">
        <authorList>
            <person name="Cea G.-C."/>
            <person name="William W."/>
        </authorList>
    </citation>
    <scope>NUCLEOTIDE SEQUENCE [LARGE SCALE GENOMIC DNA]</scope>
    <source>
        <strain evidence="8">DB21MT-2</strain>
    </source>
</reference>
<evidence type="ECO:0000259" key="5">
    <source>
        <dbReference type="Pfam" id="PF00534"/>
    </source>
</evidence>
<evidence type="ECO:0000313" key="7">
    <source>
        <dbReference type="EMBL" id="SQH75771.1"/>
    </source>
</evidence>
<feature type="domain" description="Starch synthase catalytic" evidence="6">
    <location>
        <begin position="1"/>
        <end position="262"/>
    </location>
</feature>